<feature type="region of interest" description="Disordered" evidence="4">
    <location>
        <begin position="98"/>
        <end position="117"/>
    </location>
</feature>
<feature type="compositionally biased region" description="Polar residues" evidence="4">
    <location>
        <begin position="99"/>
        <end position="116"/>
    </location>
</feature>
<dbReference type="SUPFAM" id="SSF48371">
    <property type="entry name" value="ARM repeat"/>
    <property type="match status" value="1"/>
</dbReference>
<accession>A0A7J7KAU2</accession>
<keyword evidence="3" id="KW-0833">Ubl conjugation pathway</keyword>
<evidence type="ECO:0000256" key="1">
    <source>
        <dbReference type="ARBA" id="ARBA00007657"/>
    </source>
</evidence>
<evidence type="ECO:0000256" key="4">
    <source>
        <dbReference type="SAM" id="MobiDB-lite"/>
    </source>
</evidence>
<dbReference type="OrthoDB" id="6260732at2759"/>
<comment type="similarity">
    <text evidence="1">Belongs to the CAND family.</text>
</comment>
<gene>
    <name evidence="6" type="ORF">EB796_005933</name>
</gene>
<organism evidence="6 7">
    <name type="scientific">Bugula neritina</name>
    <name type="common">Brown bryozoan</name>
    <name type="synonym">Sertularia neritina</name>
    <dbReference type="NCBI Taxonomy" id="10212"/>
    <lineage>
        <taxon>Eukaryota</taxon>
        <taxon>Metazoa</taxon>
        <taxon>Spiralia</taxon>
        <taxon>Lophotrochozoa</taxon>
        <taxon>Bryozoa</taxon>
        <taxon>Gymnolaemata</taxon>
        <taxon>Cheilostomatida</taxon>
        <taxon>Flustrina</taxon>
        <taxon>Buguloidea</taxon>
        <taxon>Bugulidae</taxon>
        <taxon>Bugula</taxon>
    </lineage>
</organism>
<keyword evidence="2" id="KW-0677">Repeat</keyword>
<comment type="caution">
    <text evidence="6">The sequence shown here is derived from an EMBL/GenBank/DDBJ whole genome shotgun (WGS) entry which is preliminary data.</text>
</comment>
<feature type="domain" description="TATA-binding protein interacting (TIP20)" evidence="5">
    <location>
        <begin position="360"/>
        <end position="403"/>
    </location>
</feature>
<dbReference type="EMBL" id="VXIV02000832">
    <property type="protein sequence ID" value="KAF6035769.1"/>
    <property type="molecule type" value="Genomic_DNA"/>
</dbReference>
<dbReference type="Proteomes" id="UP000593567">
    <property type="component" value="Unassembled WGS sequence"/>
</dbReference>
<dbReference type="InterPro" id="IPR016024">
    <property type="entry name" value="ARM-type_fold"/>
</dbReference>
<evidence type="ECO:0000256" key="2">
    <source>
        <dbReference type="ARBA" id="ARBA00022737"/>
    </source>
</evidence>
<keyword evidence="7" id="KW-1185">Reference proteome</keyword>
<name>A0A7J7KAU2_BUGNE</name>
<dbReference type="InterPro" id="IPR011989">
    <property type="entry name" value="ARM-like"/>
</dbReference>
<feature type="domain" description="TATA-binding protein interacting (TIP20)" evidence="5">
    <location>
        <begin position="404"/>
        <end position="463"/>
    </location>
</feature>
<dbReference type="GO" id="GO:0010265">
    <property type="term" value="P:SCF complex assembly"/>
    <property type="evidence" value="ECO:0007669"/>
    <property type="project" value="InterPro"/>
</dbReference>
<dbReference type="InterPro" id="IPR039852">
    <property type="entry name" value="CAND1/CAND2"/>
</dbReference>
<evidence type="ECO:0000256" key="3">
    <source>
        <dbReference type="ARBA" id="ARBA00022786"/>
    </source>
</evidence>
<dbReference type="Gene3D" id="1.25.10.10">
    <property type="entry name" value="Leucine-rich Repeat Variant"/>
    <property type="match status" value="1"/>
</dbReference>
<reference evidence="6" key="1">
    <citation type="submission" date="2020-06" db="EMBL/GenBank/DDBJ databases">
        <title>Draft genome of Bugula neritina, a colonial animal packing powerful symbionts and potential medicines.</title>
        <authorList>
            <person name="Rayko M."/>
        </authorList>
    </citation>
    <scope>NUCLEOTIDE SEQUENCE [LARGE SCALE GENOMIC DNA]</scope>
    <source>
        <strain evidence="6">Kwan_BN1</strain>
    </source>
</reference>
<sequence length="494" mass="54032">MVSQVLQECGPLISESDLHISQLTLTLLTSLCKVHPSAMAGVKGDIMAQLFLLMKSPLLQGAVLQSMLEFLYCLSASNTPGLAFADLMTLLTQPIHESATPTTSPLPSGTQATSASRPPLHKQAYHSIAKCVAALALAHNADQVVEEFLAKLNDGRQSESIQLFFLLSLGEIGRPVILGAFSSPNEDIKTAASSALGAVAVGNLTKYLPFVLREIGSQTRRQYLLLHSLKEIISCESNSQLIETFRPHITEIWQMLMSHSECQEEGTRNVVAECLGKLTLLQPDPLLGYLQDQLGSPSPLTKATVITAVKFTITDQPQAIDEILTGAINTFLSCLRDPDLNVRRVALVMFNSAAHNKPGLIRDLLTSVLPLLYKETKVRKDLIREVEMGPFKHTVDDGLDLRKRLVVPIKKTCDTKVRTNSVKQEFEKHDELKRSALRAIIALQGVPGAEKNQQLSDFISQIKSSHEMSVLYSSVQKDGGSSLSGSGEPRLMEF</sequence>
<dbReference type="Pfam" id="PF08623">
    <property type="entry name" value="TIP120"/>
    <property type="match status" value="2"/>
</dbReference>
<proteinExistence type="inferred from homology"/>
<protein>
    <submittedName>
        <fullName evidence="6">CAND1</fullName>
    </submittedName>
</protein>
<dbReference type="AlphaFoldDB" id="A0A7J7KAU2"/>
<evidence type="ECO:0000313" key="6">
    <source>
        <dbReference type="EMBL" id="KAF6035769.1"/>
    </source>
</evidence>
<dbReference type="InterPro" id="IPR013932">
    <property type="entry name" value="TATA-bd_TIP120"/>
</dbReference>
<evidence type="ECO:0000313" key="7">
    <source>
        <dbReference type="Proteomes" id="UP000593567"/>
    </source>
</evidence>
<dbReference type="PANTHER" id="PTHR12696">
    <property type="entry name" value="TIP120"/>
    <property type="match status" value="1"/>
</dbReference>
<evidence type="ECO:0000259" key="5">
    <source>
        <dbReference type="Pfam" id="PF08623"/>
    </source>
</evidence>